<sequence length="133" mass="15080">MKQCTFSIFVYPTCYLFFTLSKSRDIFTLLVLGIEIRSGSRRSRNKKARTFRTGSWSWNPSAELLRYLMKERLVGIMGIYLLVADVDVIDFSTILHAKTYSCGKACTYGVYSASLVCLCFLVCVNHNAVDMAT</sequence>
<evidence type="ECO:0000256" key="1">
    <source>
        <dbReference type="SAM" id="Phobius"/>
    </source>
</evidence>
<protein>
    <submittedName>
        <fullName evidence="2">Uncharacterized protein</fullName>
    </submittedName>
</protein>
<keyword evidence="1" id="KW-1133">Transmembrane helix</keyword>
<name>A0AAN9SVV7_PSOTE</name>
<evidence type="ECO:0000313" key="2">
    <source>
        <dbReference type="EMBL" id="KAK7401269.1"/>
    </source>
</evidence>
<reference evidence="2 3" key="1">
    <citation type="submission" date="2024-01" db="EMBL/GenBank/DDBJ databases">
        <title>The genomes of 5 underutilized Papilionoideae crops provide insights into root nodulation and disease resistanc.</title>
        <authorList>
            <person name="Jiang F."/>
        </authorList>
    </citation>
    <scope>NUCLEOTIDE SEQUENCE [LARGE SCALE GENOMIC DNA]</scope>
    <source>
        <strain evidence="2">DUOXIRENSHENG_FW03</strain>
        <tissue evidence="2">Leaves</tissue>
    </source>
</reference>
<feature type="transmembrane region" description="Helical" evidence="1">
    <location>
        <begin position="108"/>
        <end position="129"/>
    </location>
</feature>
<dbReference type="AlphaFoldDB" id="A0AAN9SVV7"/>
<keyword evidence="1" id="KW-0812">Transmembrane</keyword>
<dbReference type="Proteomes" id="UP001386955">
    <property type="component" value="Unassembled WGS sequence"/>
</dbReference>
<feature type="transmembrane region" description="Helical" evidence="1">
    <location>
        <begin position="73"/>
        <end position="96"/>
    </location>
</feature>
<evidence type="ECO:0000313" key="3">
    <source>
        <dbReference type="Proteomes" id="UP001386955"/>
    </source>
</evidence>
<accession>A0AAN9SVV7</accession>
<dbReference type="EMBL" id="JAYMYS010000003">
    <property type="protein sequence ID" value="KAK7401269.1"/>
    <property type="molecule type" value="Genomic_DNA"/>
</dbReference>
<comment type="caution">
    <text evidence="2">The sequence shown here is derived from an EMBL/GenBank/DDBJ whole genome shotgun (WGS) entry which is preliminary data.</text>
</comment>
<keyword evidence="3" id="KW-1185">Reference proteome</keyword>
<keyword evidence="1" id="KW-0472">Membrane</keyword>
<gene>
    <name evidence="2" type="ORF">VNO78_12622</name>
</gene>
<proteinExistence type="predicted"/>
<organism evidence="2 3">
    <name type="scientific">Psophocarpus tetragonolobus</name>
    <name type="common">Winged bean</name>
    <name type="synonym">Dolichos tetragonolobus</name>
    <dbReference type="NCBI Taxonomy" id="3891"/>
    <lineage>
        <taxon>Eukaryota</taxon>
        <taxon>Viridiplantae</taxon>
        <taxon>Streptophyta</taxon>
        <taxon>Embryophyta</taxon>
        <taxon>Tracheophyta</taxon>
        <taxon>Spermatophyta</taxon>
        <taxon>Magnoliopsida</taxon>
        <taxon>eudicotyledons</taxon>
        <taxon>Gunneridae</taxon>
        <taxon>Pentapetalae</taxon>
        <taxon>rosids</taxon>
        <taxon>fabids</taxon>
        <taxon>Fabales</taxon>
        <taxon>Fabaceae</taxon>
        <taxon>Papilionoideae</taxon>
        <taxon>50 kb inversion clade</taxon>
        <taxon>NPAAA clade</taxon>
        <taxon>indigoferoid/millettioid clade</taxon>
        <taxon>Phaseoleae</taxon>
        <taxon>Psophocarpus</taxon>
    </lineage>
</organism>